<evidence type="ECO:0000313" key="3">
    <source>
        <dbReference type="Proteomes" id="UP000250235"/>
    </source>
</evidence>
<proteinExistence type="predicted"/>
<feature type="compositionally biased region" description="Basic and acidic residues" evidence="1">
    <location>
        <begin position="57"/>
        <end position="69"/>
    </location>
</feature>
<keyword evidence="3" id="KW-1185">Reference proteome</keyword>
<dbReference type="AlphaFoldDB" id="A0A2Z7B790"/>
<dbReference type="EMBL" id="KV010329">
    <property type="protein sequence ID" value="KZV27737.1"/>
    <property type="molecule type" value="Genomic_DNA"/>
</dbReference>
<name>A0A2Z7B790_9LAMI</name>
<dbReference type="Proteomes" id="UP000250235">
    <property type="component" value="Unassembled WGS sequence"/>
</dbReference>
<accession>A0A2Z7B790</accession>
<gene>
    <name evidence="2" type="ORF">F511_40721</name>
</gene>
<organism evidence="2 3">
    <name type="scientific">Dorcoceras hygrometricum</name>
    <dbReference type="NCBI Taxonomy" id="472368"/>
    <lineage>
        <taxon>Eukaryota</taxon>
        <taxon>Viridiplantae</taxon>
        <taxon>Streptophyta</taxon>
        <taxon>Embryophyta</taxon>
        <taxon>Tracheophyta</taxon>
        <taxon>Spermatophyta</taxon>
        <taxon>Magnoliopsida</taxon>
        <taxon>eudicotyledons</taxon>
        <taxon>Gunneridae</taxon>
        <taxon>Pentapetalae</taxon>
        <taxon>asterids</taxon>
        <taxon>lamiids</taxon>
        <taxon>Lamiales</taxon>
        <taxon>Gesneriaceae</taxon>
        <taxon>Didymocarpoideae</taxon>
        <taxon>Trichosporeae</taxon>
        <taxon>Loxocarpinae</taxon>
        <taxon>Dorcoceras</taxon>
    </lineage>
</organism>
<evidence type="ECO:0000256" key="1">
    <source>
        <dbReference type="SAM" id="MobiDB-lite"/>
    </source>
</evidence>
<protein>
    <submittedName>
        <fullName evidence="2">Uncharacterized protein</fullName>
    </submittedName>
</protein>
<reference evidence="2 3" key="1">
    <citation type="journal article" date="2015" name="Proc. Natl. Acad. Sci. U.S.A.">
        <title>The resurrection genome of Boea hygrometrica: A blueprint for survival of dehydration.</title>
        <authorList>
            <person name="Xiao L."/>
            <person name="Yang G."/>
            <person name="Zhang L."/>
            <person name="Yang X."/>
            <person name="Zhao S."/>
            <person name="Ji Z."/>
            <person name="Zhou Q."/>
            <person name="Hu M."/>
            <person name="Wang Y."/>
            <person name="Chen M."/>
            <person name="Xu Y."/>
            <person name="Jin H."/>
            <person name="Xiao X."/>
            <person name="Hu G."/>
            <person name="Bao F."/>
            <person name="Hu Y."/>
            <person name="Wan P."/>
            <person name="Li L."/>
            <person name="Deng X."/>
            <person name="Kuang T."/>
            <person name="Xiang C."/>
            <person name="Zhu J.K."/>
            <person name="Oliver M.J."/>
            <person name="He Y."/>
        </authorList>
    </citation>
    <scope>NUCLEOTIDE SEQUENCE [LARGE SCALE GENOMIC DNA]</scope>
    <source>
        <strain evidence="3">cv. XS01</strain>
    </source>
</reference>
<evidence type="ECO:0000313" key="2">
    <source>
        <dbReference type="EMBL" id="KZV27737.1"/>
    </source>
</evidence>
<feature type="region of interest" description="Disordered" evidence="1">
    <location>
        <begin position="53"/>
        <end position="76"/>
    </location>
</feature>
<sequence>MSTRPDTKRIRGNPHYRSRGRICTQGVLDMSRLRQARKEQCELDENTVTAINNKSRAQAERHANKERLRSTKPKKSTRISEVLCEPKCKNQRTHNTISGKTFVKQARLEHFAASFLVWSRHEDIQTGTVRGRLSWTSRRYRDGREQHEDQTHRNAMKCRIVEAQIKCVQVWCSSAERSCFNERLNEFEVTPAIGAEEESVRKGYSICLDWAKRVRNDASLMITLQQLNIHPEEL</sequence>